<evidence type="ECO:0000313" key="11">
    <source>
        <dbReference type="Proteomes" id="UP000266385"/>
    </source>
</evidence>
<dbReference type="GO" id="GO:0008939">
    <property type="term" value="F:nicotinate-nucleotide-dimethylbenzimidazole phosphoribosyltransferase activity"/>
    <property type="evidence" value="ECO:0007669"/>
    <property type="project" value="UniProtKB-EC"/>
</dbReference>
<dbReference type="Pfam" id="PF02277">
    <property type="entry name" value="DBI_PRT"/>
    <property type="match status" value="1"/>
</dbReference>
<evidence type="ECO:0000256" key="9">
    <source>
        <dbReference type="ARBA" id="ARBA00047340"/>
    </source>
</evidence>
<dbReference type="SUPFAM" id="SSF52733">
    <property type="entry name" value="Nicotinate mononucleotide:5,6-dimethylbenzimidazole phosphoribosyltransferase (CobT)"/>
    <property type="match status" value="1"/>
</dbReference>
<evidence type="ECO:0000256" key="8">
    <source>
        <dbReference type="ARBA" id="ARBA00030686"/>
    </source>
</evidence>
<organism evidence="10 11">
    <name type="scientific">Henriciella mobilis</name>
    <dbReference type="NCBI Taxonomy" id="2305467"/>
    <lineage>
        <taxon>Bacteria</taxon>
        <taxon>Pseudomonadati</taxon>
        <taxon>Pseudomonadota</taxon>
        <taxon>Alphaproteobacteria</taxon>
        <taxon>Hyphomonadales</taxon>
        <taxon>Hyphomonadaceae</taxon>
        <taxon>Henriciella</taxon>
    </lineage>
</organism>
<evidence type="ECO:0000256" key="5">
    <source>
        <dbReference type="ARBA" id="ARBA00022573"/>
    </source>
</evidence>
<keyword evidence="11" id="KW-1185">Reference proteome</keyword>
<evidence type="ECO:0000313" key="10">
    <source>
        <dbReference type="EMBL" id="RIJ32773.1"/>
    </source>
</evidence>
<comment type="catalytic activity">
    <reaction evidence="9">
        <text>5,6-dimethylbenzimidazole + nicotinate beta-D-ribonucleotide = alpha-ribazole 5'-phosphate + nicotinate + H(+)</text>
        <dbReference type="Rhea" id="RHEA:11196"/>
        <dbReference type="ChEBI" id="CHEBI:15378"/>
        <dbReference type="ChEBI" id="CHEBI:15890"/>
        <dbReference type="ChEBI" id="CHEBI:32544"/>
        <dbReference type="ChEBI" id="CHEBI:57502"/>
        <dbReference type="ChEBI" id="CHEBI:57918"/>
        <dbReference type="EC" id="2.4.2.21"/>
    </reaction>
</comment>
<evidence type="ECO:0000256" key="2">
    <source>
        <dbReference type="ARBA" id="ARBA00007110"/>
    </source>
</evidence>
<dbReference type="Gene3D" id="1.10.1610.10">
    <property type="match status" value="1"/>
</dbReference>
<dbReference type="Gene3D" id="3.40.50.10210">
    <property type="match status" value="1"/>
</dbReference>
<proteinExistence type="inferred from homology"/>
<evidence type="ECO:0000256" key="4">
    <source>
        <dbReference type="ARBA" id="ARBA00015486"/>
    </source>
</evidence>
<dbReference type="AlphaFoldDB" id="A0A399RQZ4"/>
<evidence type="ECO:0000256" key="3">
    <source>
        <dbReference type="ARBA" id="ARBA00011991"/>
    </source>
</evidence>
<dbReference type="Proteomes" id="UP000266385">
    <property type="component" value="Unassembled WGS sequence"/>
</dbReference>
<dbReference type="GO" id="GO:0009236">
    <property type="term" value="P:cobalamin biosynthetic process"/>
    <property type="evidence" value="ECO:0007669"/>
    <property type="project" value="UniProtKB-KW"/>
</dbReference>
<evidence type="ECO:0000256" key="1">
    <source>
        <dbReference type="ARBA" id="ARBA00005049"/>
    </source>
</evidence>
<dbReference type="InterPro" id="IPR003200">
    <property type="entry name" value="Nict_dMeBzImd_PRibTrfase"/>
</dbReference>
<keyword evidence="6 10" id="KW-0328">Glycosyltransferase</keyword>
<gene>
    <name evidence="10" type="ORF">D1223_02695</name>
</gene>
<dbReference type="OrthoDB" id="9781491at2"/>
<name>A0A399RQZ4_9PROT</name>
<dbReference type="InterPro" id="IPR036087">
    <property type="entry name" value="Nict_dMeBzImd_PRibTrfase_sf"/>
</dbReference>
<evidence type="ECO:0000256" key="6">
    <source>
        <dbReference type="ARBA" id="ARBA00022676"/>
    </source>
</evidence>
<comment type="caution">
    <text evidence="10">The sequence shown here is derived from an EMBL/GenBank/DDBJ whole genome shotgun (WGS) entry which is preliminary data.</text>
</comment>
<dbReference type="PANTHER" id="PTHR43463:SF1">
    <property type="entry name" value="NICOTINATE-NUCLEOTIDE--DIMETHYLBENZIMIDAZOLE PHOSPHORIBOSYLTRANSFERASE"/>
    <property type="match status" value="1"/>
</dbReference>
<comment type="pathway">
    <text evidence="1">Nucleoside biosynthesis; alpha-ribazole biosynthesis; alpha-ribazole from 5,6-dimethylbenzimidazole: step 1/2.</text>
</comment>
<dbReference type="EC" id="2.4.2.21" evidence="3"/>
<reference evidence="10 11" key="1">
    <citation type="submission" date="2018-08" db="EMBL/GenBank/DDBJ databases">
        <title>Henriciella mobilis sp. nov., isolated from seawater.</title>
        <authorList>
            <person name="Cheng H."/>
            <person name="Wu Y.-H."/>
            <person name="Xu X.-W."/>
            <person name="Guo L.-L."/>
        </authorList>
    </citation>
    <scope>NUCLEOTIDE SEQUENCE [LARGE SCALE GENOMIC DNA]</scope>
    <source>
        <strain evidence="10 11">JN25</strain>
    </source>
</reference>
<dbReference type="UniPathway" id="UPA00061">
    <property type="reaction ID" value="UER00516"/>
</dbReference>
<accession>A0A399RQZ4</accession>
<keyword evidence="7 10" id="KW-0808">Transferase</keyword>
<dbReference type="EMBL" id="QWFX01000005">
    <property type="protein sequence ID" value="RIJ32773.1"/>
    <property type="molecule type" value="Genomic_DNA"/>
</dbReference>
<sequence>MNTLSDAASPATPFDDVRDLALRKVEHDPAPAESVRQALLGMGREGDFGRLGEAAEWLAYWQGRFPPRIENATLALFAGSHGISSKEITLSSDDSTRSKVEALREGKAPLSAIAAQVGVNIRVFELALDKPTADFAEVPAMSERECAATIAYGFEALEGKPDLLALGVIGAGIGTSAAAVACALYGGTANYWVRPGPQTPKDVSASRTELVNKALATHRGHLDDPLEALRCLGGRELAACVGAILAARIQSVPVVLDGFATTIAAGVVHAINPDAVAHVLSGHVTKRPAHEAALERIAMRPLLPFEFNTGGGMGSAAAVGVLKTACAPFLGQPAN</sequence>
<protein>
    <recommendedName>
        <fullName evidence="4">Nicotinate-nucleotide--dimethylbenzimidazole phosphoribosyltransferase</fullName>
        <ecNumber evidence="3">2.4.2.21</ecNumber>
    </recommendedName>
    <alternativeName>
        <fullName evidence="8">N(1)-alpha-phosphoribosyltransferase</fullName>
    </alternativeName>
</protein>
<dbReference type="RefSeq" id="WP_119374853.1">
    <property type="nucleotide sequence ID" value="NZ_QWFX01000005.1"/>
</dbReference>
<dbReference type="CDD" id="cd02439">
    <property type="entry name" value="DMB-PRT_CobT"/>
    <property type="match status" value="1"/>
</dbReference>
<evidence type="ECO:0000256" key="7">
    <source>
        <dbReference type="ARBA" id="ARBA00022679"/>
    </source>
</evidence>
<comment type="similarity">
    <text evidence="2">Belongs to the CobT family.</text>
</comment>
<dbReference type="InterPro" id="IPR023195">
    <property type="entry name" value="Nict_dMeBzImd_PRibTrfase_N"/>
</dbReference>
<keyword evidence="5" id="KW-0169">Cobalamin biosynthesis</keyword>
<dbReference type="PANTHER" id="PTHR43463">
    <property type="entry name" value="NICOTINATE-NUCLEOTIDE--DIMETHYLBENZIMIDAZOLE PHOSPHORIBOSYLTRANSFERASE"/>
    <property type="match status" value="1"/>
</dbReference>